<proteinExistence type="predicted"/>
<feature type="transmembrane region" description="Helical" evidence="1">
    <location>
        <begin position="64"/>
        <end position="85"/>
    </location>
</feature>
<evidence type="ECO:0008006" key="4">
    <source>
        <dbReference type="Google" id="ProtNLM"/>
    </source>
</evidence>
<dbReference type="PANTHER" id="PTHR38598">
    <property type="entry name" value="INNER MEMBRANE PROTEIN YJCH"/>
    <property type="match status" value="1"/>
</dbReference>
<dbReference type="InterPro" id="IPR007436">
    <property type="entry name" value="DUF485"/>
</dbReference>
<dbReference type="AlphaFoldDB" id="A0A191YVH0"/>
<keyword evidence="1" id="KW-0472">Membrane</keyword>
<evidence type="ECO:0000313" key="3">
    <source>
        <dbReference type="Proteomes" id="UP000078354"/>
    </source>
</evidence>
<dbReference type="GO" id="GO:0005886">
    <property type="term" value="C:plasma membrane"/>
    <property type="evidence" value="ECO:0007669"/>
    <property type="project" value="TreeGrafter"/>
</dbReference>
<dbReference type="EMBL" id="CP014870">
    <property type="protein sequence ID" value="ANJ56721.1"/>
    <property type="molecule type" value="Genomic_DNA"/>
</dbReference>
<name>A0A191YVH0_9PSED</name>
<dbReference type="Pfam" id="PF04341">
    <property type="entry name" value="DUF485"/>
    <property type="match status" value="1"/>
</dbReference>
<dbReference type="InterPro" id="IPR052959">
    <property type="entry name" value="Inner_membrane_assoc"/>
</dbReference>
<dbReference type="PANTHER" id="PTHR38598:SF1">
    <property type="entry name" value="INNER MEMBRANE PROTEIN YJCH"/>
    <property type="match status" value="1"/>
</dbReference>
<dbReference type="RefSeq" id="WP_064678231.1">
    <property type="nucleotide sequence ID" value="NZ_CP014870.1"/>
</dbReference>
<dbReference type="OrthoDB" id="5297034at2"/>
<keyword evidence="1" id="KW-0812">Transmembrane</keyword>
<gene>
    <name evidence="2" type="ORF">PMA3_16820</name>
</gene>
<dbReference type="KEGG" id="psil:PMA3_16820"/>
<dbReference type="STRING" id="1853130.PMA3_16820"/>
<protein>
    <recommendedName>
        <fullName evidence="4">DUF485 domain-containing protein</fullName>
    </recommendedName>
</protein>
<keyword evidence="1" id="KW-1133">Transmembrane helix</keyword>
<organism evidence="2 3">
    <name type="scientific">Pseudomonas silesiensis</name>
    <dbReference type="NCBI Taxonomy" id="1853130"/>
    <lineage>
        <taxon>Bacteria</taxon>
        <taxon>Pseudomonadati</taxon>
        <taxon>Pseudomonadota</taxon>
        <taxon>Gammaproteobacteria</taxon>
        <taxon>Pseudomonadales</taxon>
        <taxon>Pseudomonadaceae</taxon>
        <taxon>Pseudomonas</taxon>
    </lineage>
</organism>
<sequence length="104" mass="11456">MNHASESARIRNHPRYKDLVSRQRRFVACLTAATLVPYFTFILVAAFAPQLLATKLSTTSTITIGWPLGVAFIIGAWLFTGVYILRANGEFDELTAEIRAGAVV</sequence>
<evidence type="ECO:0000313" key="2">
    <source>
        <dbReference type="EMBL" id="ANJ56721.1"/>
    </source>
</evidence>
<evidence type="ECO:0000256" key="1">
    <source>
        <dbReference type="SAM" id="Phobius"/>
    </source>
</evidence>
<dbReference type="Proteomes" id="UP000078354">
    <property type="component" value="Chromosome"/>
</dbReference>
<reference evidence="2 3" key="1">
    <citation type="journal article" date="2018" name="Syst. Appl. Microbiol.">
        <title>Pseudomonas silesiensis sp. nov. strain A3T isolated from a biological pesticide sewage treatment plant and analysis of the complete genome sequence.</title>
        <authorList>
            <person name="Kaminski M.A."/>
            <person name="Furmanczyk E.M."/>
            <person name="Sobczak A."/>
            <person name="Dziembowski A."/>
            <person name="Lipinski L."/>
        </authorList>
    </citation>
    <scope>NUCLEOTIDE SEQUENCE [LARGE SCALE GENOMIC DNA]</scope>
    <source>
        <strain evidence="2 3">A3</strain>
    </source>
</reference>
<feature type="transmembrane region" description="Helical" evidence="1">
    <location>
        <begin position="26"/>
        <end position="52"/>
    </location>
</feature>
<accession>A0A191YVH0</accession>
<keyword evidence="3" id="KW-1185">Reference proteome</keyword>